<dbReference type="InterPro" id="IPR017853">
    <property type="entry name" value="GH"/>
</dbReference>
<evidence type="ECO:0000256" key="1">
    <source>
        <dbReference type="ARBA" id="ARBA00008061"/>
    </source>
</evidence>
<dbReference type="Pfam" id="PF17999">
    <property type="entry name" value="PulA_N1"/>
    <property type="match status" value="1"/>
</dbReference>
<dbReference type="Gene3D" id="2.60.40.1180">
    <property type="entry name" value="Golgi alpha-mannosidase II"/>
    <property type="match status" value="1"/>
</dbReference>
<dbReference type="SUPFAM" id="SSF51445">
    <property type="entry name" value="(Trans)glycosidases"/>
    <property type="match status" value="1"/>
</dbReference>
<dbReference type="InterPro" id="IPR011840">
    <property type="entry name" value="PulA_typeI"/>
</dbReference>
<accession>A0A5C6W1S2</accession>
<dbReference type="RefSeq" id="WP_146949362.1">
    <property type="nucleotide sequence ID" value="NZ_VOQF01000007.1"/>
</dbReference>
<reference evidence="3 4" key="1">
    <citation type="journal article" date="2005" name="Int. J. Syst. Evol. Microbiol.">
        <title>Bacillus litoralis sp. nov., isolated from a tidal flat of the Yellow Sea in Korea.</title>
        <authorList>
            <person name="Yoon J.H."/>
            <person name="Oh T.K."/>
        </authorList>
    </citation>
    <scope>NUCLEOTIDE SEQUENCE [LARGE SCALE GENOMIC DNA]</scope>
    <source>
        <strain evidence="3 4">SW-211</strain>
    </source>
</reference>
<feature type="domain" description="Glycosyl hydrolase family 13 catalytic" evidence="2">
    <location>
        <begin position="254"/>
        <end position="609"/>
    </location>
</feature>
<keyword evidence="4" id="KW-1185">Reference proteome</keyword>
<dbReference type="Gene3D" id="2.60.40.10">
    <property type="entry name" value="Immunoglobulins"/>
    <property type="match status" value="1"/>
</dbReference>
<dbReference type="InterPro" id="IPR049117">
    <property type="entry name" value="pulA_all-beta"/>
</dbReference>
<keyword evidence="3" id="KW-0378">Hydrolase</keyword>
<evidence type="ECO:0000313" key="3">
    <source>
        <dbReference type="EMBL" id="TXC90261.1"/>
    </source>
</evidence>
<dbReference type="Proteomes" id="UP000321363">
    <property type="component" value="Unassembled WGS sequence"/>
</dbReference>
<comment type="caution">
    <text evidence="3">The sequence shown here is derived from an EMBL/GenBank/DDBJ whole genome shotgun (WGS) entry which is preliminary data.</text>
</comment>
<dbReference type="EC" id="3.2.1.41" evidence="3"/>
<comment type="similarity">
    <text evidence="1">Belongs to the glycosyl hydrolase 13 family.</text>
</comment>
<dbReference type="InterPro" id="IPR014756">
    <property type="entry name" value="Ig_E-set"/>
</dbReference>
<keyword evidence="3" id="KW-0326">Glycosidase</keyword>
<evidence type="ECO:0000313" key="4">
    <source>
        <dbReference type="Proteomes" id="UP000321363"/>
    </source>
</evidence>
<sequence>MLSINRSFEAFLDTMDEITILIPIDHDCEDKTFYLKLEDYSEALLIKEKVFIESYIKYICKPDCDIEFGKTYIIVDGDGCETDLQIGAVIRLNEFDNMFAYEGQDLGVTYFNEKIMCKVWAPTATQVKLRLYDQNINEYGTYEMVRCEKGTWSITLEGDYEKSYYTFLTCINLMWNEVIDPYAKAVSINGLYGVIINKEKTATQKISTPLLKNKTDAIIYEAHIRDFSIHPDSGIVNKGQYDGWLETETHNSLGDSTGLSYLSELGVTHIELLPINDYEEVDETNPLDSYNWGYNPLHFFAPEGSYSQNPKDPYKRIIEVKRLIQKLHEYGFKVIIDVVYNHVYSKENSSFEKLLPGYYFRHDENGFASNGTGVGNDLASERSMVRKFILDCAQYWLEEYDVDGFRFDLMGIMDIETMKELQSRILSIKKDAFLLGEGWDLNTPLAGDKKATIDNANTIPEISFFNDQFRDVIKGSTFSVDDCGFVYTNLEKYEQMKNIISGSANMFLDPHQSINYVESHDNHTMWDRFQLYAPDEDNKLREARHRLATSIVLLSQGVPFIHAAQEFFRTKQGVENSYNSSDDINMINWKERSIHKENIEYVKELIQLRKLHGAFRLPSSSLIKEHLLFDDQKPELICYLLKDVKTLGPWNFLYVVHNNHPNASYSIELPFVEGWKEIVNPHKVVINDPSPVNNQVDIRDLGTYVFCKK</sequence>
<dbReference type="InterPro" id="IPR004193">
    <property type="entry name" value="Glyco_hydro_13_N"/>
</dbReference>
<dbReference type="InterPro" id="IPR040697">
    <property type="entry name" value="PulA_N1"/>
</dbReference>
<dbReference type="EMBL" id="VOQF01000007">
    <property type="protein sequence ID" value="TXC90261.1"/>
    <property type="molecule type" value="Genomic_DNA"/>
</dbReference>
<name>A0A5C6W1S2_9BACI</name>
<dbReference type="Pfam" id="PF21653">
    <property type="entry name" value="pulA_all-beta"/>
    <property type="match status" value="1"/>
</dbReference>
<dbReference type="CDD" id="cd02860">
    <property type="entry name" value="E_set_Pullulanase"/>
    <property type="match status" value="1"/>
</dbReference>
<proteinExistence type="inferred from homology"/>
<gene>
    <name evidence="3" type="primary">pulA</name>
    <name evidence="3" type="ORF">FS935_14500</name>
</gene>
<dbReference type="GO" id="GO:0005975">
    <property type="term" value="P:carbohydrate metabolic process"/>
    <property type="evidence" value="ECO:0007669"/>
    <property type="project" value="InterPro"/>
</dbReference>
<dbReference type="InterPro" id="IPR013780">
    <property type="entry name" value="Glyco_hydro_b"/>
</dbReference>
<dbReference type="Pfam" id="PF02922">
    <property type="entry name" value="CBM_48"/>
    <property type="match status" value="1"/>
</dbReference>
<dbReference type="CDD" id="cd11341">
    <property type="entry name" value="AmyAc_Pullulanase_LD-like"/>
    <property type="match status" value="1"/>
</dbReference>
<organism evidence="3 4">
    <name type="scientific">Metabacillus litoralis</name>
    <dbReference type="NCBI Taxonomy" id="152268"/>
    <lineage>
        <taxon>Bacteria</taxon>
        <taxon>Bacillati</taxon>
        <taxon>Bacillota</taxon>
        <taxon>Bacilli</taxon>
        <taxon>Bacillales</taxon>
        <taxon>Bacillaceae</taxon>
        <taxon>Metabacillus</taxon>
    </lineage>
</organism>
<dbReference type="SMART" id="SM00642">
    <property type="entry name" value="Aamy"/>
    <property type="match status" value="1"/>
</dbReference>
<protein>
    <submittedName>
        <fullName evidence="3">Type I pullulanase</fullName>
        <ecNumber evidence="3">3.2.1.41</ecNumber>
    </submittedName>
</protein>
<dbReference type="Gene3D" id="3.20.20.80">
    <property type="entry name" value="Glycosidases"/>
    <property type="match status" value="1"/>
</dbReference>
<dbReference type="SUPFAM" id="SSF81296">
    <property type="entry name" value="E set domains"/>
    <property type="match status" value="1"/>
</dbReference>
<dbReference type="PANTHER" id="PTHR43002">
    <property type="entry name" value="GLYCOGEN DEBRANCHING ENZYME"/>
    <property type="match status" value="1"/>
</dbReference>
<dbReference type="Gene3D" id="2.60.40.2320">
    <property type="match status" value="1"/>
</dbReference>
<dbReference type="OrthoDB" id="9761875at2"/>
<dbReference type="GO" id="GO:0051060">
    <property type="term" value="F:pullulanase activity"/>
    <property type="evidence" value="ECO:0007669"/>
    <property type="project" value="UniProtKB-EC"/>
</dbReference>
<dbReference type="Pfam" id="PF00128">
    <property type="entry name" value="Alpha-amylase"/>
    <property type="match status" value="2"/>
</dbReference>
<dbReference type="AlphaFoldDB" id="A0A5C6W1S2"/>
<evidence type="ECO:0000259" key="2">
    <source>
        <dbReference type="SMART" id="SM00642"/>
    </source>
</evidence>
<dbReference type="InterPro" id="IPR006047">
    <property type="entry name" value="GH13_cat_dom"/>
</dbReference>
<dbReference type="NCBIfam" id="TIGR02104">
    <property type="entry name" value="pulA_typeI"/>
    <property type="match status" value="1"/>
</dbReference>
<dbReference type="InterPro" id="IPR013783">
    <property type="entry name" value="Ig-like_fold"/>
</dbReference>